<keyword evidence="8" id="KW-0862">Zinc</keyword>
<dbReference type="AlphaFoldDB" id="A0A162LY66"/>
<evidence type="ECO:0000313" key="12">
    <source>
        <dbReference type="EMBL" id="KYO57546.1"/>
    </source>
</evidence>
<dbReference type="InterPro" id="IPR038418">
    <property type="entry name" value="6-PTP_synth/QueD_sf"/>
</dbReference>
<comment type="caution">
    <text evidence="12">The sequence shown here is derived from an EMBL/GenBank/DDBJ whole genome shotgun (WGS) entry which is preliminary data.</text>
</comment>
<comment type="pathway">
    <text evidence="3">Purine metabolism; 7-cyano-7-deazaguanine biosynthesis.</text>
</comment>
<dbReference type="GeneID" id="97244225"/>
<dbReference type="InterPro" id="IPR007115">
    <property type="entry name" value="6-PTP_synth/QueD"/>
</dbReference>
<accession>A0A162LY66</accession>
<dbReference type="Gene3D" id="3.30.479.10">
    <property type="entry name" value="6-pyruvoyl tetrahydropterin synthase/QueD"/>
    <property type="match status" value="1"/>
</dbReference>
<dbReference type="EMBL" id="LPZR01000015">
    <property type="protein sequence ID" value="KYO57546.1"/>
    <property type="molecule type" value="Genomic_DNA"/>
</dbReference>
<dbReference type="UniPathway" id="UPA00391"/>
<dbReference type="OrthoDB" id="9787853at2"/>
<comment type="function">
    <text evidence="2">Catalyzes the conversion of 7,8-dihydroneopterin triphosphate (H2NTP) to 6-carboxy-5,6,7,8-tetrahydropterin (CPH4) and acetaldehyde.</text>
</comment>
<dbReference type="EC" id="4.1.2.50" evidence="5"/>
<evidence type="ECO:0000256" key="1">
    <source>
        <dbReference type="ARBA" id="ARBA00001947"/>
    </source>
</evidence>
<dbReference type="GO" id="GO:0070497">
    <property type="term" value="F:6-carboxytetrahydropterin synthase activity"/>
    <property type="evidence" value="ECO:0007669"/>
    <property type="project" value="UniProtKB-EC"/>
</dbReference>
<dbReference type="PANTHER" id="PTHR12589:SF7">
    <property type="entry name" value="6-PYRUVOYL TETRAHYDROBIOPTERIN SYNTHASE"/>
    <property type="match status" value="1"/>
</dbReference>
<protein>
    <recommendedName>
        <fullName evidence="6">6-carboxy-5,6,7,8-tetrahydropterin synthase</fullName>
        <ecNumber evidence="5">4.1.2.50</ecNumber>
    </recommendedName>
    <alternativeName>
        <fullName evidence="10">Queuosine biosynthesis protein QueD</fullName>
    </alternativeName>
</protein>
<evidence type="ECO:0000256" key="4">
    <source>
        <dbReference type="ARBA" id="ARBA00008900"/>
    </source>
</evidence>
<proteinExistence type="inferred from homology"/>
<evidence type="ECO:0000256" key="9">
    <source>
        <dbReference type="ARBA" id="ARBA00023239"/>
    </source>
</evidence>
<comment type="cofactor">
    <cofactor evidence="1">
        <name>Zn(2+)</name>
        <dbReference type="ChEBI" id="CHEBI:29105"/>
    </cofactor>
</comment>
<evidence type="ECO:0000313" key="13">
    <source>
        <dbReference type="Proteomes" id="UP000075787"/>
    </source>
</evidence>
<evidence type="ECO:0000256" key="8">
    <source>
        <dbReference type="ARBA" id="ARBA00022833"/>
    </source>
</evidence>
<evidence type="ECO:0000256" key="2">
    <source>
        <dbReference type="ARBA" id="ARBA00002285"/>
    </source>
</evidence>
<dbReference type="PANTHER" id="PTHR12589">
    <property type="entry name" value="PYRUVOYL TETRAHYDROBIOPTERIN SYNTHASE"/>
    <property type="match status" value="1"/>
</dbReference>
<keyword evidence="7" id="KW-0479">Metal-binding</keyword>
<reference evidence="12 13" key="1">
    <citation type="submission" date="2015-12" db="EMBL/GenBank/DDBJ databases">
        <title>Genome sequence of Tistrella mobilis MCCC 1A02139.</title>
        <authorList>
            <person name="Lu L."/>
            <person name="Lai Q."/>
            <person name="Shao Z."/>
            <person name="Qian P."/>
        </authorList>
    </citation>
    <scope>NUCLEOTIDE SEQUENCE [LARGE SCALE GENOMIC DNA]</scope>
    <source>
        <strain evidence="12 13">MCCC 1A02139</strain>
    </source>
</reference>
<dbReference type="GO" id="GO:0046872">
    <property type="term" value="F:metal ion binding"/>
    <property type="evidence" value="ECO:0007669"/>
    <property type="project" value="UniProtKB-KW"/>
</dbReference>
<comment type="similarity">
    <text evidence="4">Belongs to the PTPS family. QueD subfamily.</text>
</comment>
<sequence>MFTLGVRDHVMIAHSFRGEIFGPAQRLHGATYVVDVEFKRRALDDDGLVVDIGLAHQALKAALEPLAYRNLDDLPEFAGQNTTTEFLARHIHGRMAAAIDAGDLGASAAGIDAIRIVLHESHVAWAAFEGPVGDAARAG</sequence>
<gene>
    <name evidence="12" type="ORF">AUP44_19665</name>
</gene>
<evidence type="ECO:0000256" key="11">
    <source>
        <dbReference type="ARBA" id="ARBA00048807"/>
    </source>
</evidence>
<evidence type="ECO:0000256" key="6">
    <source>
        <dbReference type="ARBA" id="ARBA00018141"/>
    </source>
</evidence>
<dbReference type="Pfam" id="PF01242">
    <property type="entry name" value="PTPS"/>
    <property type="match status" value="1"/>
</dbReference>
<organism evidence="12 13">
    <name type="scientific">Tistrella mobilis</name>
    <dbReference type="NCBI Taxonomy" id="171437"/>
    <lineage>
        <taxon>Bacteria</taxon>
        <taxon>Pseudomonadati</taxon>
        <taxon>Pseudomonadota</taxon>
        <taxon>Alphaproteobacteria</taxon>
        <taxon>Geminicoccales</taxon>
        <taxon>Geminicoccaceae</taxon>
        <taxon>Tistrella</taxon>
    </lineage>
</organism>
<dbReference type="SUPFAM" id="SSF55620">
    <property type="entry name" value="Tetrahydrobiopterin biosynthesis enzymes-like"/>
    <property type="match status" value="1"/>
</dbReference>
<comment type="catalytic activity">
    <reaction evidence="11">
        <text>7,8-dihydroneopterin 3'-triphosphate + H2O = 6-carboxy-5,6,7,8-tetrahydropterin + triphosphate + acetaldehyde + 2 H(+)</text>
        <dbReference type="Rhea" id="RHEA:27966"/>
        <dbReference type="ChEBI" id="CHEBI:15343"/>
        <dbReference type="ChEBI" id="CHEBI:15377"/>
        <dbReference type="ChEBI" id="CHEBI:15378"/>
        <dbReference type="ChEBI" id="CHEBI:18036"/>
        <dbReference type="ChEBI" id="CHEBI:58462"/>
        <dbReference type="ChEBI" id="CHEBI:61032"/>
        <dbReference type="EC" id="4.1.2.50"/>
    </reaction>
</comment>
<name>A0A162LY66_9PROT</name>
<evidence type="ECO:0000256" key="3">
    <source>
        <dbReference type="ARBA" id="ARBA00005061"/>
    </source>
</evidence>
<evidence type="ECO:0000256" key="10">
    <source>
        <dbReference type="ARBA" id="ARBA00031449"/>
    </source>
</evidence>
<evidence type="ECO:0000256" key="5">
    <source>
        <dbReference type="ARBA" id="ARBA00012982"/>
    </source>
</evidence>
<dbReference type="Proteomes" id="UP000075787">
    <property type="component" value="Unassembled WGS sequence"/>
</dbReference>
<dbReference type="RefSeq" id="WP_062761435.1">
    <property type="nucleotide sequence ID" value="NZ_CP121027.1"/>
</dbReference>
<keyword evidence="9" id="KW-0456">Lyase</keyword>
<evidence type="ECO:0000256" key="7">
    <source>
        <dbReference type="ARBA" id="ARBA00022723"/>
    </source>
</evidence>